<dbReference type="InterPro" id="IPR036236">
    <property type="entry name" value="Znf_C2H2_sf"/>
</dbReference>
<reference evidence="1" key="1">
    <citation type="journal article" date="2023" name="Mol. Phylogenet. Evol.">
        <title>Genome-scale phylogeny and comparative genomics of the fungal order Sordariales.</title>
        <authorList>
            <person name="Hensen N."/>
            <person name="Bonometti L."/>
            <person name="Westerberg I."/>
            <person name="Brannstrom I.O."/>
            <person name="Guillou S."/>
            <person name="Cros-Aarteil S."/>
            <person name="Calhoun S."/>
            <person name="Haridas S."/>
            <person name="Kuo A."/>
            <person name="Mondo S."/>
            <person name="Pangilinan J."/>
            <person name="Riley R."/>
            <person name="LaButti K."/>
            <person name="Andreopoulos B."/>
            <person name="Lipzen A."/>
            <person name="Chen C."/>
            <person name="Yan M."/>
            <person name="Daum C."/>
            <person name="Ng V."/>
            <person name="Clum A."/>
            <person name="Steindorff A."/>
            <person name="Ohm R.A."/>
            <person name="Martin F."/>
            <person name="Silar P."/>
            <person name="Natvig D.O."/>
            <person name="Lalanne C."/>
            <person name="Gautier V."/>
            <person name="Ament-Velasquez S.L."/>
            <person name="Kruys A."/>
            <person name="Hutchinson M.I."/>
            <person name="Powell A.J."/>
            <person name="Barry K."/>
            <person name="Miller A.N."/>
            <person name="Grigoriev I.V."/>
            <person name="Debuchy R."/>
            <person name="Gladieux P."/>
            <person name="Hiltunen Thoren M."/>
            <person name="Johannesson H."/>
        </authorList>
    </citation>
    <scope>NUCLEOTIDE SEQUENCE</scope>
    <source>
        <strain evidence="1">CBS 141.50</strain>
    </source>
</reference>
<name>A0AAN6UTZ7_9PEZI</name>
<comment type="caution">
    <text evidence="1">The sequence shown here is derived from an EMBL/GenBank/DDBJ whole genome shotgun (WGS) entry which is preliminary data.</text>
</comment>
<accession>A0AAN6UTZ7</accession>
<organism evidence="1 2">
    <name type="scientific">Dichotomopilus funicola</name>
    <dbReference type="NCBI Taxonomy" id="1934379"/>
    <lineage>
        <taxon>Eukaryota</taxon>
        <taxon>Fungi</taxon>
        <taxon>Dikarya</taxon>
        <taxon>Ascomycota</taxon>
        <taxon>Pezizomycotina</taxon>
        <taxon>Sordariomycetes</taxon>
        <taxon>Sordariomycetidae</taxon>
        <taxon>Sordariales</taxon>
        <taxon>Chaetomiaceae</taxon>
        <taxon>Dichotomopilus</taxon>
    </lineage>
</organism>
<evidence type="ECO:0000313" key="2">
    <source>
        <dbReference type="Proteomes" id="UP001302676"/>
    </source>
</evidence>
<dbReference type="AlphaFoldDB" id="A0AAN6UTZ7"/>
<dbReference type="SUPFAM" id="SSF57667">
    <property type="entry name" value="beta-beta-alpha zinc fingers"/>
    <property type="match status" value="1"/>
</dbReference>
<evidence type="ECO:0000313" key="1">
    <source>
        <dbReference type="EMBL" id="KAK4139188.1"/>
    </source>
</evidence>
<evidence type="ECO:0008006" key="3">
    <source>
        <dbReference type="Google" id="ProtNLM"/>
    </source>
</evidence>
<keyword evidence="2" id="KW-1185">Reference proteome</keyword>
<reference evidence="1" key="2">
    <citation type="submission" date="2023-05" db="EMBL/GenBank/DDBJ databases">
        <authorList>
            <consortium name="Lawrence Berkeley National Laboratory"/>
            <person name="Steindorff A."/>
            <person name="Hensen N."/>
            <person name="Bonometti L."/>
            <person name="Westerberg I."/>
            <person name="Brannstrom I.O."/>
            <person name="Guillou S."/>
            <person name="Cros-Aarteil S."/>
            <person name="Calhoun S."/>
            <person name="Haridas S."/>
            <person name="Kuo A."/>
            <person name="Mondo S."/>
            <person name="Pangilinan J."/>
            <person name="Riley R."/>
            <person name="Labutti K."/>
            <person name="Andreopoulos B."/>
            <person name="Lipzen A."/>
            <person name="Chen C."/>
            <person name="Yanf M."/>
            <person name="Daum C."/>
            <person name="Ng V."/>
            <person name="Clum A."/>
            <person name="Ohm R."/>
            <person name="Martin F."/>
            <person name="Silar P."/>
            <person name="Natvig D."/>
            <person name="Lalanne C."/>
            <person name="Gautier V."/>
            <person name="Ament-Velasquez S.L."/>
            <person name="Kruys A."/>
            <person name="Hutchinson M.I."/>
            <person name="Powell A.J."/>
            <person name="Barry K."/>
            <person name="Miller A.N."/>
            <person name="Grigoriev I.V."/>
            <person name="Debuchy R."/>
            <person name="Gladieux P."/>
            <person name="Thoren M.H."/>
            <person name="Johannesson H."/>
        </authorList>
    </citation>
    <scope>NUCLEOTIDE SEQUENCE</scope>
    <source>
        <strain evidence="1">CBS 141.50</strain>
    </source>
</reference>
<proteinExistence type="predicted"/>
<dbReference type="Gene3D" id="3.30.160.60">
    <property type="entry name" value="Classic Zinc Finger"/>
    <property type="match status" value="1"/>
</dbReference>
<sequence>MTSSALLNTQADPHRCDHINPSTGKPCNTVFSRPYDLTRHENTIHNVRKVRCNLCTDDKTLSRADALTRHCRVYHPDVELPGKQRSG</sequence>
<dbReference type="Proteomes" id="UP001302676">
    <property type="component" value="Unassembled WGS sequence"/>
</dbReference>
<protein>
    <recommendedName>
        <fullName evidence="3">C2H2-type domain-containing protein</fullName>
    </recommendedName>
</protein>
<dbReference type="EMBL" id="MU853681">
    <property type="protein sequence ID" value="KAK4139188.1"/>
    <property type="molecule type" value="Genomic_DNA"/>
</dbReference>
<dbReference type="GeneID" id="87821718"/>
<gene>
    <name evidence="1" type="ORF">C8A04DRAFT_40915</name>
</gene>
<dbReference type="RefSeq" id="XP_062632559.1">
    <property type="nucleotide sequence ID" value="XM_062785105.1"/>
</dbReference>